<protein>
    <submittedName>
        <fullName evidence="2">Uncharacterized protein</fullName>
    </submittedName>
</protein>
<organism evidence="2 3">
    <name type="scientific">Paraconexibacter algicola</name>
    <dbReference type="NCBI Taxonomy" id="2133960"/>
    <lineage>
        <taxon>Bacteria</taxon>
        <taxon>Bacillati</taxon>
        <taxon>Actinomycetota</taxon>
        <taxon>Thermoleophilia</taxon>
        <taxon>Solirubrobacterales</taxon>
        <taxon>Paraconexibacteraceae</taxon>
        <taxon>Paraconexibacter</taxon>
    </lineage>
</organism>
<dbReference type="AlphaFoldDB" id="A0A2T4ULG7"/>
<keyword evidence="3" id="KW-1185">Reference proteome</keyword>
<feature type="region of interest" description="Disordered" evidence="1">
    <location>
        <begin position="1"/>
        <end position="62"/>
    </location>
</feature>
<feature type="compositionally biased region" description="Basic and acidic residues" evidence="1">
    <location>
        <begin position="12"/>
        <end position="21"/>
    </location>
</feature>
<dbReference type="RefSeq" id="WP_107568732.1">
    <property type="nucleotide sequence ID" value="NZ_PYYB01000001.1"/>
</dbReference>
<dbReference type="EMBL" id="PYYB01000001">
    <property type="protein sequence ID" value="PTL60087.1"/>
    <property type="molecule type" value="Genomic_DNA"/>
</dbReference>
<evidence type="ECO:0000256" key="1">
    <source>
        <dbReference type="SAM" id="MobiDB-lite"/>
    </source>
</evidence>
<evidence type="ECO:0000313" key="2">
    <source>
        <dbReference type="EMBL" id="PTL60087.1"/>
    </source>
</evidence>
<evidence type="ECO:0000313" key="3">
    <source>
        <dbReference type="Proteomes" id="UP000240739"/>
    </source>
</evidence>
<name>A0A2T4ULG7_9ACTN</name>
<dbReference type="Proteomes" id="UP000240739">
    <property type="component" value="Unassembled WGS sequence"/>
</dbReference>
<gene>
    <name evidence="2" type="ORF">C7Y72_10745</name>
</gene>
<proteinExistence type="predicted"/>
<feature type="compositionally biased region" description="Basic and acidic residues" evidence="1">
    <location>
        <begin position="37"/>
        <end position="55"/>
    </location>
</feature>
<accession>A0A2T4ULG7</accession>
<comment type="caution">
    <text evidence="2">The sequence shown here is derived from an EMBL/GenBank/DDBJ whole genome shotgun (WGS) entry which is preliminary data.</text>
</comment>
<reference evidence="2 3" key="1">
    <citation type="submission" date="2018-03" db="EMBL/GenBank/DDBJ databases">
        <title>Aquarubrobacter algicola gen. nov., sp. nov., a novel actinobacterium isolated from shallow eutrophic lake during the end of cyanobacterial harmful algal blooms.</title>
        <authorList>
            <person name="Chun S.J."/>
        </authorList>
    </citation>
    <scope>NUCLEOTIDE SEQUENCE [LARGE SCALE GENOMIC DNA]</scope>
    <source>
        <strain evidence="2 3">Seoho-28</strain>
    </source>
</reference>
<sequence length="62" mass="7236">MTKLSPQQQRQADARAKKLEEMEAQIESGSLTVRQMTPEERAKYPKPEPRPEGEKKRRGRRS</sequence>